<dbReference type="Proteomes" id="UP000285906">
    <property type="component" value="Unassembled WGS sequence"/>
</dbReference>
<feature type="binding site" evidence="8">
    <location>
        <position position="290"/>
    </location>
    <ligand>
        <name>Mg(2+)</name>
        <dbReference type="ChEBI" id="CHEBI:18420"/>
    </ligand>
</feature>
<evidence type="ECO:0000256" key="2">
    <source>
        <dbReference type="ARBA" id="ARBA00022679"/>
    </source>
</evidence>
<feature type="binding site" evidence="8">
    <location>
        <position position="132"/>
    </location>
    <ligand>
        <name>ATP</name>
        <dbReference type="ChEBI" id="CHEBI:30616"/>
    </ligand>
</feature>
<dbReference type="HAMAP" id="MF_00692">
    <property type="entry name" value="SelO"/>
    <property type="match status" value="1"/>
</dbReference>
<comment type="catalytic activity">
    <reaction evidence="8">
        <text>L-seryl-[protein] + UTP = O-(5'-uridylyl)-L-seryl-[protein] + diphosphate</text>
        <dbReference type="Rhea" id="RHEA:64604"/>
        <dbReference type="Rhea" id="RHEA-COMP:9863"/>
        <dbReference type="Rhea" id="RHEA-COMP:16635"/>
        <dbReference type="ChEBI" id="CHEBI:29999"/>
        <dbReference type="ChEBI" id="CHEBI:33019"/>
        <dbReference type="ChEBI" id="CHEBI:46398"/>
        <dbReference type="ChEBI" id="CHEBI:156051"/>
    </reaction>
</comment>
<keyword evidence="7 8" id="KW-0460">Magnesium</keyword>
<evidence type="ECO:0000256" key="3">
    <source>
        <dbReference type="ARBA" id="ARBA00022695"/>
    </source>
</evidence>
<dbReference type="GO" id="GO:0070733">
    <property type="term" value="F:AMPylase activity"/>
    <property type="evidence" value="ECO:0007669"/>
    <property type="project" value="UniProtKB-EC"/>
</dbReference>
<feature type="binding site" evidence="8">
    <location>
        <position position="112"/>
    </location>
    <ligand>
        <name>ATP</name>
        <dbReference type="ChEBI" id="CHEBI:30616"/>
    </ligand>
</feature>
<comment type="catalytic activity">
    <reaction evidence="8">
        <text>L-tyrosyl-[protein] + UTP = O-(5'-uridylyl)-L-tyrosyl-[protein] + diphosphate</text>
        <dbReference type="Rhea" id="RHEA:83887"/>
        <dbReference type="Rhea" id="RHEA-COMP:10136"/>
        <dbReference type="Rhea" id="RHEA-COMP:20238"/>
        <dbReference type="ChEBI" id="CHEBI:33019"/>
        <dbReference type="ChEBI" id="CHEBI:46398"/>
        <dbReference type="ChEBI" id="CHEBI:46858"/>
        <dbReference type="ChEBI" id="CHEBI:90602"/>
    </reaction>
</comment>
<dbReference type="PANTHER" id="PTHR32057:SF14">
    <property type="entry name" value="PROTEIN ADENYLYLTRANSFERASE SELO, MITOCHONDRIAL"/>
    <property type="match status" value="1"/>
</dbReference>
<reference evidence="13" key="3">
    <citation type="journal article" date="2019" name="Int. J. Syst. Evol. Microbiol.">
        <title>The Global Catalogue of Microorganisms (GCM) 10K type strain sequencing project: providing services to taxonomists for standard genome sequencing and annotation.</title>
        <authorList>
            <consortium name="The Broad Institute Genomics Platform"/>
            <consortium name="The Broad Institute Genome Sequencing Center for Infectious Disease"/>
            <person name="Wu L."/>
            <person name="Ma J."/>
        </authorList>
    </citation>
    <scope>NUCLEOTIDE SEQUENCE [LARGE SCALE GENOMIC DNA]</scope>
    <source>
        <strain evidence="13">CCM 8490</strain>
    </source>
</reference>
<dbReference type="EMBL" id="BMCW01000001">
    <property type="protein sequence ID" value="GGG43757.1"/>
    <property type="molecule type" value="Genomic_DNA"/>
</dbReference>
<comment type="caution">
    <text evidence="11">The sequence shown here is derived from an EMBL/GenBank/DDBJ whole genome shotgun (WGS) entry which is preliminary data.</text>
</comment>
<comment type="catalytic activity">
    <reaction evidence="8">
        <text>L-tyrosyl-[protein] + ATP = O-(5'-adenylyl)-L-tyrosyl-[protein] + diphosphate</text>
        <dbReference type="Rhea" id="RHEA:54288"/>
        <dbReference type="Rhea" id="RHEA-COMP:10136"/>
        <dbReference type="Rhea" id="RHEA-COMP:13846"/>
        <dbReference type="ChEBI" id="CHEBI:30616"/>
        <dbReference type="ChEBI" id="CHEBI:33019"/>
        <dbReference type="ChEBI" id="CHEBI:46858"/>
        <dbReference type="ChEBI" id="CHEBI:83624"/>
        <dbReference type="EC" id="2.7.7.108"/>
    </reaction>
</comment>
<feature type="binding site" evidence="8">
    <location>
        <position position="113"/>
    </location>
    <ligand>
        <name>ATP</name>
        <dbReference type="ChEBI" id="CHEBI:30616"/>
    </ligand>
</feature>
<comment type="cofactor">
    <cofactor evidence="8">
        <name>Mg(2+)</name>
        <dbReference type="ChEBI" id="CHEBI:18420"/>
    </cofactor>
    <cofactor evidence="8">
        <name>Mn(2+)</name>
        <dbReference type="ChEBI" id="CHEBI:29035"/>
    </cofactor>
</comment>
<keyword evidence="8" id="KW-0464">Manganese</keyword>
<evidence type="ECO:0000256" key="1">
    <source>
        <dbReference type="ARBA" id="ARBA00009747"/>
    </source>
</evidence>
<comment type="function">
    <text evidence="8">Nucleotidyltransferase involved in the post-translational modification of proteins. It can catalyze the addition of adenosine monophosphate (AMP) or uridine monophosphate (UMP) to a protein, resulting in modifications known as AMPylation and UMPylation.</text>
</comment>
<dbReference type="GO" id="GO:0030145">
    <property type="term" value="F:manganese ion binding"/>
    <property type="evidence" value="ECO:0007669"/>
    <property type="project" value="UniProtKB-UniRule"/>
</dbReference>
<proteinExistence type="inferred from homology"/>
<feature type="binding site" evidence="8">
    <location>
        <position position="145"/>
    </location>
    <ligand>
        <name>ATP</name>
        <dbReference type="ChEBI" id="CHEBI:30616"/>
    </ligand>
</feature>
<comment type="catalytic activity">
    <reaction evidence="8">
        <text>L-histidyl-[protein] + UTP = N(tele)-(5'-uridylyl)-L-histidyl-[protein] + diphosphate</text>
        <dbReference type="Rhea" id="RHEA:83891"/>
        <dbReference type="Rhea" id="RHEA-COMP:9745"/>
        <dbReference type="Rhea" id="RHEA-COMP:20239"/>
        <dbReference type="ChEBI" id="CHEBI:29979"/>
        <dbReference type="ChEBI" id="CHEBI:33019"/>
        <dbReference type="ChEBI" id="CHEBI:46398"/>
        <dbReference type="ChEBI" id="CHEBI:233474"/>
    </reaction>
</comment>
<keyword evidence="4 8" id="KW-0479">Metal-binding</keyword>
<feature type="binding site" evidence="8">
    <location>
        <position position="281"/>
    </location>
    <ligand>
        <name>Mg(2+)</name>
        <dbReference type="ChEBI" id="CHEBI:18420"/>
    </ligand>
</feature>
<feature type="region of interest" description="Disordered" evidence="9">
    <location>
        <begin position="503"/>
        <end position="524"/>
    </location>
</feature>
<dbReference type="EC" id="2.7.7.-" evidence="8"/>
<comment type="catalytic activity">
    <reaction evidence="8">
        <text>L-seryl-[protein] + ATP = 3-O-(5'-adenylyl)-L-seryl-[protein] + diphosphate</text>
        <dbReference type="Rhea" id="RHEA:58120"/>
        <dbReference type="Rhea" id="RHEA-COMP:9863"/>
        <dbReference type="Rhea" id="RHEA-COMP:15073"/>
        <dbReference type="ChEBI" id="CHEBI:29999"/>
        <dbReference type="ChEBI" id="CHEBI:30616"/>
        <dbReference type="ChEBI" id="CHEBI:33019"/>
        <dbReference type="ChEBI" id="CHEBI:142516"/>
        <dbReference type="EC" id="2.7.7.108"/>
    </reaction>
</comment>
<keyword evidence="13" id="KW-1185">Reference proteome</keyword>
<reference evidence="11 12" key="2">
    <citation type="submission" date="2018-09" db="EMBL/GenBank/DDBJ databases">
        <title>Genomic Encyclopedia of Archaeal and Bacterial Type Strains, Phase II (KMG-II): from individual species to whole genera.</title>
        <authorList>
            <person name="Goeker M."/>
        </authorList>
    </citation>
    <scope>NUCLEOTIDE SEQUENCE [LARGE SCALE GENOMIC DNA]</scope>
    <source>
        <strain evidence="11 12">DSM 27620</strain>
    </source>
</reference>
<evidence type="ECO:0000256" key="4">
    <source>
        <dbReference type="ARBA" id="ARBA00022723"/>
    </source>
</evidence>
<dbReference type="NCBIfam" id="NF000658">
    <property type="entry name" value="PRK00029.1"/>
    <property type="match status" value="1"/>
</dbReference>
<dbReference type="GO" id="GO:0000287">
    <property type="term" value="F:magnesium ion binding"/>
    <property type="evidence" value="ECO:0007669"/>
    <property type="project" value="UniProtKB-UniRule"/>
</dbReference>
<feature type="binding site" evidence="8">
    <location>
        <position position="144"/>
    </location>
    <ligand>
        <name>ATP</name>
        <dbReference type="ChEBI" id="CHEBI:30616"/>
    </ligand>
</feature>
<protein>
    <recommendedName>
        <fullName evidence="8">Protein nucleotidyltransferase YdiU</fullName>
        <ecNumber evidence="8">2.7.7.-</ecNumber>
    </recommendedName>
    <alternativeName>
        <fullName evidence="8">Protein adenylyltransferase YdiU</fullName>
        <ecNumber evidence="8">2.7.7.108</ecNumber>
    </alternativeName>
    <alternativeName>
        <fullName evidence="8">Protein uridylyltransferase YdiU</fullName>
        <ecNumber evidence="8">2.7.7.-</ecNumber>
    </alternativeName>
</protein>
<feature type="active site" description="Proton acceptor" evidence="8">
    <location>
        <position position="280"/>
    </location>
</feature>
<evidence type="ECO:0000256" key="6">
    <source>
        <dbReference type="ARBA" id="ARBA00022840"/>
    </source>
</evidence>
<evidence type="ECO:0000256" key="5">
    <source>
        <dbReference type="ARBA" id="ARBA00022741"/>
    </source>
</evidence>
<feature type="binding site" evidence="8">
    <location>
        <position position="202"/>
    </location>
    <ligand>
        <name>ATP</name>
        <dbReference type="ChEBI" id="CHEBI:30616"/>
    </ligand>
</feature>
<dbReference type="GO" id="GO:0005524">
    <property type="term" value="F:ATP binding"/>
    <property type="evidence" value="ECO:0007669"/>
    <property type="project" value="UniProtKB-UniRule"/>
</dbReference>
<keyword evidence="5 8" id="KW-0547">Nucleotide-binding</keyword>
<dbReference type="Pfam" id="PF02696">
    <property type="entry name" value="SelO"/>
    <property type="match status" value="1"/>
</dbReference>
<feature type="binding site" evidence="8">
    <location>
        <position position="110"/>
    </location>
    <ligand>
        <name>ATP</name>
        <dbReference type="ChEBI" id="CHEBI:30616"/>
    </ligand>
</feature>
<dbReference type="InterPro" id="IPR003846">
    <property type="entry name" value="SelO"/>
</dbReference>
<feature type="compositionally biased region" description="Polar residues" evidence="9">
    <location>
        <begin position="511"/>
        <end position="524"/>
    </location>
</feature>
<evidence type="ECO:0000313" key="11">
    <source>
        <dbReference type="EMBL" id="RKE89591.1"/>
    </source>
</evidence>
<keyword evidence="6 8" id="KW-0067">ATP-binding</keyword>
<feature type="binding site" evidence="8">
    <location>
        <position position="290"/>
    </location>
    <ligand>
        <name>ATP</name>
        <dbReference type="ChEBI" id="CHEBI:30616"/>
    </ligand>
</feature>
<dbReference type="AlphaFoldDB" id="A0A420DCK6"/>
<feature type="binding site" evidence="8">
    <location>
        <position position="209"/>
    </location>
    <ligand>
        <name>ATP</name>
        <dbReference type="ChEBI" id="CHEBI:30616"/>
    </ligand>
</feature>
<evidence type="ECO:0000256" key="8">
    <source>
        <dbReference type="HAMAP-Rule" id="MF_00692"/>
    </source>
</evidence>
<sequence length="524" mass="60407">MFPSRYNEAGFLMMNIKNITHHFTEQCPGDFSGNLMQRQTPDVMFCTVEPADFHQTELIDFNEELSIEIGLGNLESDKNFLAAQNLPGNIKTYATAYAGHQFGNWAGQLGDGRAIYAGEIFNQGKQTEIQWKGAGATPYSRHADGRAVLRSSIREYLMSEAMFHLNVPTTRALSLSKTGEDVIRDIQYSGNPQKEQGAVVVRTAESFLRFGHFELLSARNQTDLLKNLADYTIENFYPEINSENNPNKYIDWFKAICDRTLKMIIDWYRVGFVHGVMNTDNMSILGLTIDYGPFSMMDGYDLEFTPNTTDLPGKRYAFGKQGQISHWNLAALANAIFPLINDSEILEKILDDYGKRFWTEHDRMLANKFGLDEVLAEDEKFFTEWQQLMQDLNLDYTLFFQSLEKPASEIKTDDFSNSFYRSLNENELKRLSNFIEKYQTRKLKNKITETESLELMSKTNPKFILRNYLLFEAIQDAENGDYKLFFKLKEALQNPYENRFPEFNKKRPSKYDNQTGCSQLSCSS</sequence>
<comment type="catalytic activity">
    <reaction evidence="8">
        <text>L-threonyl-[protein] + ATP = 3-O-(5'-adenylyl)-L-threonyl-[protein] + diphosphate</text>
        <dbReference type="Rhea" id="RHEA:54292"/>
        <dbReference type="Rhea" id="RHEA-COMP:11060"/>
        <dbReference type="Rhea" id="RHEA-COMP:13847"/>
        <dbReference type="ChEBI" id="CHEBI:30013"/>
        <dbReference type="ChEBI" id="CHEBI:30616"/>
        <dbReference type="ChEBI" id="CHEBI:33019"/>
        <dbReference type="ChEBI" id="CHEBI:138113"/>
        <dbReference type="EC" id="2.7.7.108"/>
    </reaction>
</comment>
<evidence type="ECO:0000256" key="9">
    <source>
        <dbReference type="SAM" id="MobiDB-lite"/>
    </source>
</evidence>
<dbReference type="EMBL" id="RAQH01000001">
    <property type="protein sequence ID" value="RKE89591.1"/>
    <property type="molecule type" value="Genomic_DNA"/>
</dbReference>
<organism evidence="11 12">
    <name type="scientific">Epilithonimonas arachidiradicis</name>
    <dbReference type="NCBI Taxonomy" id="1617282"/>
    <lineage>
        <taxon>Bacteria</taxon>
        <taxon>Pseudomonadati</taxon>
        <taxon>Bacteroidota</taxon>
        <taxon>Flavobacteriia</taxon>
        <taxon>Flavobacteriales</taxon>
        <taxon>Weeksellaceae</taxon>
        <taxon>Chryseobacterium group</taxon>
        <taxon>Epilithonimonas</taxon>
    </lineage>
</organism>
<comment type="similarity">
    <text evidence="1 8">Belongs to the SELO family.</text>
</comment>
<dbReference type="Proteomes" id="UP000658202">
    <property type="component" value="Unassembled WGS sequence"/>
</dbReference>
<accession>A0A420DCK6</accession>
<evidence type="ECO:0000313" key="12">
    <source>
        <dbReference type="Proteomes" id="UP000285906"/>
    </source>
</evidence>
<gene>
    <name evidence="8" type="primary">ydiU</name>
    <name evidence="8" type="synonym">selO</name>
    <name evidence="11" type="ORF">BXY58_0161</name>
    <name evidence="10" type="ORF">GCM10007332_01500</name>
</gene>
<reference evidence="10" key="1">
    <citation type="journal article" date="2014" name="Int. J. Syst. Evol. Microbiol.">
        <title>Complete genome of a new Firmicutes species belonging to the dominant human colonic microbiota ('Ruminococcus bicirculans') reveals two chromosomes and a selective capacity to utilize plant glucans.</title>
        <authorList>
            <consortium name="NISC Comparative Sequencing Program"/>
            <person name="Wegmann U."/>
            <person name="Louis P."/>
            <person name="Goesmann A."/>
            <person name="Henrissat B."/>
            <person name="Duncan S.H."/>
            <person name="Flint H.J."/>
        </authorList>
    </citation>
    <scope>NUCLEOTIDE SEQUENCE</scope>
    <source>
        <strain evidence="10">CCM 8490</strain>
    </source>
</reference>
<keyword evidence="3 8" id="KW-0548">Nucleotidyltransferase</keyword>
<name>A0A420DCK6_9FLAO</name>
<dbReference type="PANTHER" id="PTHR32057">
    <property type="entry name" value="PROTEIN ADENYLYLTRANSFERASE SELO, MITOCHONDRIAL"/>
    <property type="match status" value="1"/>
</dbReference>
<keyword evidence="2 8" id="KW-0808">Transferase</keyword>
<dbReference type="EC" id="2.7.7.108" evidence="8"/>
<reference evidence="10" key="4">
    <citation type="submission" date="2024-05" db="EMBL/GenBank/DDBJ databases">
        <authorList>
            <person name="Sun Q."/>
            <person name="Sedlacek I."/>
        </authorList>
    </citation>
    <scope>NUCLEOTIDE SEQUENCE</scope>
    <source>
        <strain evidence="10">CCM 8490</strain>
    </source>
</reference>
<evidence type="ECO:0000256" key="7">
    <source>
        <dbReference type="ARBA" id="ARBA00022842"/>
    </source>
</evidence>
<evidence type="ECO:0000313" key="10">
    <source>
        <dbReference type="EMBL" id="GGG43757.1"/>
    </source>
</evidence>
<evidence type="ECO:0000313" key="13">
    <source>
        <dbReference type="Proteomes" id="UP000658202"/>
    </source>
</evidence>